<accession>A0A4Z2E331</accession>
<comment type="caution">
    <text evidence="2">The sequence shown here is derived from an EMBL/GenBank/DDBJ whole genome shotgun (WGS) entry which is preliminary data.</text>
</comment>
<dbReference type="AlphaFoldDB" id="A0A4Z2E331"/>
<dbReference type="EMBL" id="SRLO01019462">
    <property type="protein sequence ID" value="TNN23185.1"/>
    <property type="molecule type" value="Genomic_DNA"/>
</dbReference>
<dbReference type="Proteomes" id="UP000314294">
    <property type="component" value="Unassembled WGS sequence"/>
</dbReference>
<gene>
    <name evidence="2" type="ORF">EYF80_066697</name>
</gene>
<reference evidence="2 3" key="1">
    <citation type="submission" date="2019-03" db="EMBL/GenBank/DDBJ databases">
        <title>First draft genome of Liparis tanakae, snailfish: a comprehensive survey of snailfish specific genes.</title>
        <authorList>
            <person name="Kim W."/>
            <person name="Song I."/>
            <person name="Jeong J.-H."/>
            <person name="Kim D."/>
            <person name="Kim S."/>
            <person name="Ryu S."/>
            <person name="Song J.Y."/>
            <person name="Lee S.K."/>
        </authorList>
    </citation>
    <scope>NUCLEOTIDE SEQUENCE [LARGE SCALE GENOMIC DNA]</scope>
    <source>
        <tissue evidence="2">Muscle</tissue>
    </source>
</reference>
<feature type="compositionally biased region" description="Acidic residues" evidence="1">
    <location>
        <begin position="34"/>
        <end position="43"/>
    </location>
</feature>
<proteinExistence type="predicted"/>
<feature type="compositionally biased region" description="Basic and acidic residues" evidence="1">
    <location>
        <begin position="16"/>
        <end position="33"/>
    </location>
</feature>
<evidence type="ECO:0000313" key="2">
    <source>
        <dbReference type="EMBL" id="TNN23185.1"/>
    </source>
</evidence>
<name>A0A4Z2E331_9TELE</name>
<organism evidence="2 3">
    <name type="scientific">Liparis tanakae</name>
    <name type="common">Tanaka's snailfish</name>
    <dbReference type="NCBI Taxonomy" id="230148"/>
    <lineage>
        <taxon>Eukaryota</taxon>
        <taxon>Metazoa</taxon>
        <taxon>Chordata</taxon>
        <taxon>Craniata</taxon>
        <taxon>Vertebrata</taxon>
        <taxon>Euteleostomi</taxon>
        <taxon>Actinopterygii</taxon>
        <taxon>Neopterygii</taxon>
        <taxon>Teleostei</taxon>
        <taxon>Neoteleostei</taxon>
        <taxon>Acanthomorphata</taxon>
        <taxon>Eupercaria</taxon>
        <taxon>Perciformes</taxon>
        <taxon>Cottioidei</taxon>
        <taxon>Cottales</taxon>
        <taxon>Liparidae</taxon>
        <taxon>Liparis</taxon>
    </lineage>
</organism>
<evidence type="ECO:0000256" key="1">
    <source>
        <dbReference type="SAM" id="MobiDB-lite"/>
    </source>
</evidence>
<protein>
    <submittedName>
        <fullName evidence="2">Uncharacterized protein</fullName>
    </submittedName>
</protein>
<evidence type="ECO:0000313" key="3">
    <source>
        <dbReference type="Proteomes" id="UP000314294"/>
    </source>
</evidence>
<feature type="region of interest" description="Disordered" evidence="1">
    <location>
        <begin position="1"/>
        <end position="103"/>
    </location>
</feature>
<feature type="compositionally biased region" description="Low complexity" evidence="1">
    <location>
        <begin position="89"/>
        <end position="103"/>
    </location>
</feature>
<sequence length="138" mass="15553">MNDSAPSLCVQSADDFSERSLRMAEVSRDQRNLEEEEEEEEEENRSPVEANKVNNGDAPHVAFMPSTVAEEEEEEVRMEPAPLLEQKESSSSSRSLDSTIRSSSGWELCAQRQRRCSVTLQGHGVFEELGKAHRLLFP</sequence>
<keyword evidence="3" id="KW-1185">Reference proteome</keyword>